<gene>
    <name evidence="1" type="ORF">DY000_02015531</name>
</gene>
<dbReference type="EMBL" id="QGKV02000759">
    <property type="protein sequence ID" value="KAF3566550.1"/>
    <property type="molecule type" value="Genomic_DNA"/>
</dbReference>
<evidence type="ECO:0000313" key="1">
    <source>
        <dbReference type="EMBL" id="KAF3566550.1"/>
    </source>
</evidence>
<sequence>MWMGLDGQWGQHTSYGDQKYHSTRISSAFGTRSTAMGNGEYASTLDMSELWDKLGVKSESTRNRIKSTWNRDSKIKMVGSVTEAHDSKVEALWWSYRKHSG</sequence>
<dbReference type="Proteomes" id="UP000266723">
    <property type="component" value="Unassembled WGS sequence"/>
</dbReference>
<organism evidence="1 2">
    <name type="scientific">Brassica cretica</name>
    <name type="common">Mustard</name>
    <dbReference type="NCBI Taxonomy" id="69181"/>
    <lineage>
        <taxon>Eukaryota</taxon>
        <taxon>Viridiplantae</taxon>
        <taxon>Streptophyta</taxon>
        <taxon>Embryophyta</taxon>
        <taxon>Tracheophyta</taxon>
        <taxon>Spermatophyta</taxon>
        <taxon>Magnoliopsida</taxon>
        <taxon>eudicotyledons</taxon>
        <taxon>Gunneridae</taxon>
        <taxon>Pentapetalae</taxon>
        <taxon>rosids</taxon>
        <taxon>malvids</taxon>
        <taxon>Brassicales</taxon>
        <taxon>Brassicaceae</taxon>
        <taxon>Brassiceae</taxon>
        <taxon>Brassica</taxon>
    </lineage>
</organism>
<keyword evidence="2" id="KW-1185">Reference proteome</keyword>
<accession>A0ABQ7D6C6</accession>
<reference evidence="1 2" key="1">
    <citation type="journal article" date="2020" name="BMC Genomics">
        <title>Intraspecific diversification of the crop wild relative Brassica cretica Lam. using demographic model selection.</title>
        <authorList>
            <person name="Kioukis A."/>
            <person name="Michalopoulou V.A."/>
            <person name="Briers L."/>
            <person name="Pirintsos S."/>
            <person name="Studholme D.J."/>
            <person name="Pavlidis P."/>
            <person name="Sarris P.F."/>
        </authorList>
    </citation>
    <scope>NUCLEOTIDE SEQUENCE [LARGE SCALE GENOMIC DNA]</scope>
    <source>
        <strain evidence="2">cv. PFS-1207/04</strain>
    </source>
</reference>
<protein>
    <submittedName>
        <fullName evidence="1">Uncharacterized protein</fullName>
    </submittedName>
</protein>
<name>A0ABQ7D6C6_BRACR</name>
<evidence type="ECO:0000313" key="2">
    <source>
        <dbReference type="Proteomes" id="UP000266723"/>
    </source>
</evidence>
<proteinExistence type="predicted"/>
<comment type="caution">
    <text evidence="1">The sequence shown here is derived from an EMBL/GenBank/DDBJ whole genome shotgun (WGS) entry which is preliminary data.</text>
</comment>